<organism evidence="1 2">
    <name type="scientific">Dubosiella muris</name>
    <dbReference type="NCBI Taxonomy" id="3038133"/>
    <lineage>
        <taxon>Bacteria</taxon>
        <taxon>Bacillati</taxon>
        <taxon>Bacillota</taxon>
        <taxon>Erysipelotrichia</taxon>
        <taxon>Erysipelotrichales</taxon>
        <taxon>Erysipelotrichaceae</taxon>
        <taxon>Dubosiella</taxon>
    </lineage>
</organism>
<name>A0AC61R9S3_9FIRM</name>
<reference evidence="1" key="1">
    <citation type="submission" date="2019-04" db="EMBL/GenBank/DDBJ databases">
        <title>Microbes associate with the intestines of laboratory mice.</title>
        <authorList>
            <person name="Navarre W."/>
            <person name="Wong E."/>
            <person name="Huang K."/>
            <person name="Tropini C."/>
            <person name="Ng K."/>
            <person name="Yu B."/>
        </authorList>
    </citation>
    <scope>NUCLEOTIDE SEQUENCE</scope>
    <source>
        <strain evidence="1">NM09_H32</strain>
    </source>
</reference>
<evidence type="ECO:0000313" key="2">
    <source>
        <dbReference type="Proteomes" id="UP000308836"/>
    </source>
</evidence>
<dbReference type="Proteomes" id="UP000308836">
    <property type="component" value="Unassembled WGS sequence"/>
</dbReference>
<evidence type="ECO:0000313" key="1">
    <source>
        <dbReference type="EMBL" id="TGY66375.1"/>
    </source>
</evidence>
<proteinExistence type="predicted"/>
<keyword evidence="2" id="KW-1185">Reference proteome</keyword>
<protein>
    <submittedName>
        <fullName evidence="1">Uncharacterized protein</fullName>
    </submittedName>
</protein>
<comment type="caution">
    <text evidence="1">The sequence shown here is derived from an EMBL/GenBank/DDBJ whole genome shotgun (WGS) entry which is preliminary data.</text>
</comment>
<sequence>MNKTIRNIGCSILATVMGCSMINFPLFAEEADDPTTKTETVYAVMDPDGTVNNTIVSNWLHDADGIQNIEETLDLTNVENIKGDEKPKVSGKNYTWNVKGNDVYYQGKTTKKLPVSIQIEYKLDGKKIDAKDLEGKSGKLEMQITFTNNISKQINANGKTVTIHPSYLAGGMMDLDTDVFKNVTCKQGKIVNDGSNEILAFATIPGLSQTLDEAGLETVNKKLDLSDTITIKADVKDYKQSEIMMVATNEINAEDIEGIDSVSDLTGGINELMAASEQINEGTHQLADGTGKLKEGIAPLSTVGPQMDQLSDGATQLYEGSRKLNQGIVDYTDGVAQVDTGAAKLQEGTSQLKAGLAPLESAYPKIDQLMEGADQLDQGTARLQAGLKQYTDGVAKLNEGNKQLYGVDKALSDTKQGRSALVKGSQDVADGLSQMNAQVSQLDEAQIDALIQNVQGAQQGLTKLGGLVAEDQQTLGQMEQTIDSAKQSLGGMEALVKDVNVEAGKMNQIIAGNNQKIDAYNASSHAAAASFESTRNEYIAQIDAAIAALQANQVNETYQVPVTTTVTNPDGTTHEEVTYQTKTVTVDFSSQIAALDSQKAALQSAQTPADLEALVSLDPTQLNADFAQMKQGLEGMAKVVTNANAALDSMSADIQSAQAILAQMESMLNSANLPQNVDQLKAAIAQLKGGLNQLDTGASQVSNGVARLDQGLDDLQTQSKAAFDQLNAGSQQLVDQSAALNEGAAQLASGTSQLAGQKDKINELKQGLGALQNGVDQLNSGASQLASGTNALNQNSAVLKDGSAQIVDGTKQLYDQKGKLNELKSGLNDLRSGVDELDAGAKKLAEGSDQFQAQGMGQLKEKLDLTTGEVKTLMDIVEQIQDLNEENSTFTGAPKGADSTVRFIYRTEEVTDEEE</sequence>
<dbReference type="EMBL" id="SRYG01000007">
    <property type="protein sequence ID" value="TGY66375.1"/>
    <property type="molecule type" value="Genomic_DNA"/>
</dbReference>
<accession>A0AC61R9S3</accession>
<gene>
    <name evidence="1" type="ORF">E5336_04770</name>
</gene>